<dbReference type="OrthoDB" id="9970295at2759"/>
<dbReference type="GO" id="GO:0005975">
    <property type="term" value="P:carbohydrate metabolic process"/>
    <property type="evidence" value="ECO:0007669"/>
    <property type="project" value="InterPro"/>
</dbReference>
<dbReference type="Gene3D" id="2.60.120.260">
    <property type="entry name" value="Galactose-binding domain-like"/>
    <property type="match status" value="1"/>
</dbReference>
<accession>A0A163B9E3</accession>
<dbReference type="PANTHER" id="PTHR22925:SF3">
    <property type="entry name" value="GLYCOSYL HYDROLASE FAMILY PROTEIN 43"/>
    <property type="match status" value="1"/>
</dbReference>
<dbReference type="CDD" id="cd18821">
    <property type="entry name" value="GH43_Pc3Gal43A-like"/>
    <property type="match status" value="1"/>
</dbReference>
<dbReference type="PROSITE" id="PS51175">
    <property type="entry name" value="CBM6"/>
    <property type="match status" value="1"/>
</dbReference>
<keyword evidence="6" id="KW-1185">Reference proteome</keyword>
<name>A0A163B9E3_DIDRA</name>
<dbReference type="InterPro" id="IPR005084">
    <property type="entry name" value="CBM6"/>
</dbReference>
<comment type="caution">
    <text evidence="5">The sequence shown here is derived from an EMBL/GenBank/DDBJ whole genome shotgun (WGS) entry which is preliminary data.</text>
</comment>
<reference evidence="5 6" key="1">
    <citation type="journal article" date="2016" name="Sci. Rep.">
        <title>Draft genome sequencing and secretome analysis of fungal phytopathogen Ascochyta rabiei provides insight into the necrotrophic effector repertoire.</title>
        <authorList>
            <person name="Verma S."/>
            <person name="Gazara R.K."/>
            <person name="Nizam S."/>
            <person name="Parween S."/>
            <person name="Chattopadhyay D."/>
            <person name="Verma P.K."/>
        </authorList>
    </citation>
    <scope>NUCLEOTIDE SEQUENCE [LARGE SCALE GENOMIC DNA]</scope>
    <source>
        <strain evidence="5 6">ArDII</strain>
    </source>
</reference>
<dbReference type="SUPFAM" id="SSF75005">
    <property type="entry name" value="Arabinanase/levansucrase/invertase"/>
    <property type="match status" value="1"/>
</dbReference>
<evidence type="ECO:0000256" key="3">
    <source>
        <dbReference type="ARBA" id="ARBA00023295"/>
    </source>
</evidence>
<dbReference type="AlphaFoldDB" id="A0A163B9E3"/>
<dbReference type="STRING" id="5454.A0A163B9E3"/>
<dbReference type="InterPro" id="IPR006710">
    <property type="entry name" value="Glyco_hydro_43"/>
</dbReference>
<dbReference type="GO" id="GO:0030246">
    <property type="term" value="F:carbohydrate binding"/>
    <property type="evidence" value="ECO:0007669"/>
    <property type="project" value="InterPro"/>
</dbReference>
<proteinExistence type="inferred from homology"/>
<protein>
    <submittedName>
        <fullName evidence="5">Hydrolase</fullName>
    </submittedName>
</protein>
<dbReference type="InterPro" id="IPR008979">
    <property type="entry name" value="Galactose-bd-like_sf"/>
</dbReference>
<dbReference type="SUPFAM" id="SSF49785">
    <property type="entry name" value="Galactose-binding domain-like"/>
    <property type="match status" value="1"/>
</dbReference>
<evidence type="ECO:0000313" key="5">
    <source>
        <dbReference type="EMBL" id="KZM21638.1"/>
    </source>
</evidence>
<gene>
    <name evidence="5" type="ORF">ST47_g7243</name>
</gene>
<sequence>MLSITLSVIGLLASAASASLQIVPGATWTATNTGQHIQAHGGGILKDGDKWYWVGEDKTNGNSFINVNCYSSTNLVEWKYEGALLSQTASGDTGPNRVIERPKVIYNKSTKKYVMWMHIDSGDYKEAKIGVATSNTVCGKYTYLRSEQPLGHQSRDSGVFVDDDDKAYLLTEDRQNGLRINALSSDYLTVQSNTYTFAEKYEAPAVIKKNGVYFMFASQLTGWNPNDNYYATAKSLAGPWSAWAKFADSGSNTYSSQTTFVLPIGDNFVYMGDRWVSSNLMRSTYVWLPLTISGTTATLKNSVNWILNPSTGASSSGPAETTYEGESATLSKNARVITCSTCSGGKAAGYIGGSDGGTVVFSNVQSDVAGKTSIRVKHLNGDKSQRTADVTVNGKTQRLAFLPHGGGDPGSSVLNVDLKQGANQITFVGVSGKYAADVDRLMVPRS</sequence>
<organism evidence="5 6">
    <name type="scientific">Didymella rabiei</name>
    <name type="common">Chickpea ascochyta blight fungus</name>
    <name type="synonym">Mycosphaerella rabiei</name>
    <dbReference type="NCBI Taxonomy" id="5454"/>
    <lineage>
        <taxon>Eukaryota</taxon>
        <taxon>Fungi</taxon>
        <taxon>Dikarya</taxon>
        <taxon>Ascomycota</taxon>
        <taxon>Pezizomycotina</taxon>
        <taxon>Dothideomycetes</taxon>
        <taxon>Pleosporomycetidae</taxon>
        <taxon>Pleosporales</taxon>
        <taxon>Pleosporineae</taxon>
        <taxon>Didymellaceae</taxon>
        <taxon>Ascochyta</taxon>
    </lineage>
</organism>
<evidence type="ECO:0000256" key="2">
    <source>
        <dbReference type="ARBA" id="ARBA00022801"/>
    </source>
</evidence>
<dbReference type="EMBL" id="JYNV01000242">
    <property type="protein sequence ID" value="KZM21638.1"/>
    <property type="molecule type" value="Genomic_DNA"/>
</dbReference>
<evidence type="ECO:0000256" key="4">
    <source>
        <dbReference type="RuleBase" id="RU361187"/>
    </source>
</evidence>
<dbReference type="CDD" id="cd04081">
    <property type="entry name" value="CBM35_galactosidase-like"/>
    <property type="match status" value="1"/>
</dbReference>
<keyword evidence="3 4" id="KW-0326">Glycosidase</keyword>
<comment type="similarity">
    <text evidence="1 4">Belongs to the glycosyl hydrolase 43 family.</text>
</comment>
<dbReference type="GO" id="GO:0004553">
    <property type="term" value="F:hydrolase activity, hydrolyzing O-glycosyl compounds"/>
    <property type="evidence" value="ECO:0007669"/>
    <property type="project" value="InterPro"/>
</dbReference>
<dbReference type="InterPro" id="IPR023296">
    <property type="entry name" value="Glyco_hydro_beta-prop_sf"/>
</dbReference>
<evidence type="ECO:0000256" key="1">
    <source>
        <dbReference type="ARBA" id="ARBA00009865"/>
    </source>
</evidence>
<dbReference type="Proteomes" id="UP000076837">
    <property type="component" value="Unassembled WGS sequence"/>
</dbReference>
<evidence type="ECO:0000313" key="6">
    <source>
        <dbReference type="Proteomes" id="UP000076837"/>
    </source>
</evidence>
<dbReference type="Pfam" id="PF04616">
    <property type="entry name" value="Glyco_hydro_43"/>
    <property type="match status" value="1"/>
</dbReference>
<dbReference type="PANTHER" id="PTHR22925">
    <property type="entry name" value="GLYCOSYL HYDROLASE 43 FAMILY MEMBER"/>
    <property type="match status" value="1"/>
</dbReference>
<keyword evidence="2 4" id="KW-0378">Hydrolase</keyword>
<dbReference type="Gene3D" id="2.115.10.20">
    <property type="entry name" value="Glycosyl hydrolase domain, family 43"/>
    <property type="match status" value="1"/>
</dbReference>